<dbReference type="PANTHER" id="PTHR38602">
    <property type="entry name" value="INNER MEMBRANE PROTEIN-RELATED"/>
    <property type="match status" value="1"/>
</dbReference>
<dbReference type="OrthoDB" id="9182237at2"/>
<organism evidence="2 3">
    <name type="scientific">Propionivibrio dicarboxylicus</name>
    <dbReference type="NCBI Taxonomy" id="83767"/>
    <lineage>
        <taxon>Bacteria</taxon>
        <taxon>Pseudomonadati</taxon>
        <taxon>Pseudomonadota</taxon>
        <taxon>Betaproteobacteria</taxon>
        <taxon>Rhodocyclales</taxon>
        <taxon>Rhodocyclaceae</taxon>
        <taxon>Propionivibrio</taxon>
    </lineage>
</organism>
<feature type="transmembrane region" description="Helical" evidence="1">
    <location>
        <begin position="44"/>
        <end position="60"/>
    </location>
</feature>
<dbReference type="EMBL" id="FNCY01000026">
    <property type="protein sequence ID" value="SDI70156.1"/>
    <property type="molecule type" value="Genomic_DNA"/>
</dbReference>
<evidence type="ECO:0000256" key="1">
    <source>
        <dbReference type="SAM" id="Phobius"/>
    </source>
</evidence>
<sequence length="61" mass="6798">MTNGLLVAFALMLVLEGLVPFLAPSAWRETFRRLIQMSDGQLRFIGLSSMLAGIVLLMIFK</sequence>
<protein>
    <recommendedName>
        <fullName evidence="4">DUF2065 domain-containing protein</fullName>
    </recommendedName>
</protein>
<dbReference type="InterPro" id="IPR019201">
    <property type="entry name" value="DUF2065"/>
</dbReference>
<dbReference type="AlphaFoldDB" id="A0A1G8MQL5"/>
<evidence type="ECO:0008006" key="4">
    <source>
        <dbReference type="Google" id="ProtNLM"/>
    </source>
</evidence>
<gene>
    <name evidence="2" type="ORF">SAMN05660652_03895</name>
</gene>
<keyword evidence="1" id="KW-1133">Transmembrane helix</keyword>
<reference evidence="2 3" key="1">
    <citation type="submission" date="2016-10" db="EMBL/GenBank/DDBJ databases">
        <authorList>
            <person name="de Groot N.N."/>
        </authorList>
    </citation>
    <scope>NUCLEOTIDE SEQUENCE [LARGE SCALE GENOMIC DNA]</scope>
    <source>
        <strain evidence="2 3">DSM 5885</strain>
    </source>
</reference>
<evidence type="ECO:0000313" key="3">
    <source>
        <dbReference type="Proteomes" id="UP000198607"/>
    </source>
</evidence>
<name>A0A1G8MQL5_9RHOO</name>
<accession>A0A1G8MQL5</accession>
<proteinExistence type="predicted"/>
<dbReference type="PANTHER" id="PTHR38602:SF1">
    <property type="entry name" value="INNER MEMBRANE PROTEIN"/>
    <property type="match status" value="1"/>
</dbReference>
<dbReference type="Proteomes" id="UP000198607">
    <property type="component" value="Unassembled WGS sequence"/>
</dbReference>
<dbReference type="RefSeq" id="WP_091940283.1">
    <property type="nucleotide sequence ID" value="NZ_FNCY01000026.1"/>
</dbReference>
<keyword evidence="1" id="KW-0812">Transmembrane</keyword>
<evidence type="ECO:0000313" key="2">
    <source>
        <dbReference type="EMBL" id="SDI70156.1"/>
    </source>
</evidence>
<keyword evidence="1" id="KW-0472">Membrane</keyword>
<dbReference type="STRING" id="83767.SAMN05660652_03895"/>
<keyword evidence="3" id="KW-1185">Reference proteome</keyword>
<dbReference type="Pfam" id="PF09838">
    <property type="entry name" value="DUF2065"/>
    <property type="match status" value="1"/>
</dbReference>